<dbReference type="OrthoDB" id="1421906at2759"/>
<comment type="subcellular location">
    <subcellularLocation>
        <location evidence="1">Nucleus</location>
    </subcellularLocation>
</comment>
<evidence type="ECO:0000259" key="6">
    <source>
        <dbReference type="PROSITE" id="PS51184"/>
    </source>
</evidence>
<dbReference type="GO" id="GO:0046872">
    <property type="term" value="F:metal ion binding"/>
    <property type="evidence" value="ECO:0007669"/>
    <property type="project" value="UniProtKB-KW"/>
</dbReference>
<dbReference type="GO" id="GO:0000785">
    <property type="term" value="C:chromatin"/>
    <property type="evidence" value="ECO:0007669"/>
    <property type="project" value="TreeGrafter"/>
</dbReference>
<protein>
    <recommendedName>
        <fullName evidence="6">JmjC domain-containing protein</fullName>
    </recommendedName>
</protein>
<dbReference type="GO" id="GO:0003712">
    <property type="term" value="F:transcription coregulator activity"/>
    <property type="evidence" value="ECO:0007669"/>
    <property type="project" value="TreeGrafter"/>
</dbReference>
<evidence type="ECO:0000256" key="3">
    <source>
        <dbReference type="ARBA" id="ARBA00022723"/>
    </source>
</evidence>
<dbReference type="EMBL" id="OOIL02001679">
    <property type="protein sequence ID" value="VFQ77491.1"/>
    <property type="molecule type" value="Genomic_DNA"/>
</dbReference>
<accession>A0A484LM58</accession>
<reference evidence="7 8" key="1">
    <citation type="submission" date="2018-04" db="EMBL/GenBank/DDBJ databases">
        <authorList>
            <person name="Vogel A."/>
        </authorList>
    </citation>
    <scope>NUCLEOTIDE SEQUENCE [LARGE SCALE GENOMIC DNA]</scope>
</reference>
<dbReference type="Proteomes" id="UP000595140">
    <property type="component" value="Unassembled WGS sequence"/>
</dbReference>
<evidence type="ECO:0000256" key="4">
    <source>
        <dbReference type="ARBA" id="ARBA00023242"/>
    </source>
</evidence>
<evidence type="ECO:0000313" key="7">
    <source>
        <dbReference type="EMBL" id="VFQ77491.1"/>
    </source>
</evidence>
<dbReference type="GO" id="GO:0006357">
    <property type="term" value="P:regulation of transcription by RNA polymerase II"/>
    <property type="evidence" value="ECO:0007669"/>
    <property type="project" value="TreeGrafter"/>
</dbReference>
<dbReference type="GO" id="GO:0032454">
    <property type="term" value="F:histone H3K9 demethylase activity"/>
    <property type="evidence" value="ECO:0007669"/>
    <property type="project" value="InterPro"/>
</dbReference>
<evidence type="ECO:0000256" key="1">
    <source>
        <dbReference type="ARBA" id="ARBA00004123"/>
    </source>
</evidence>
<dbReference type="PANTHER" id="PTHR12549:SF11">
    <property type="entry name" value="LYSINE-SPECIFIC DEMETHYLASE JMJ25"/>
    <property type="match status" value="1"/>
</dbReference>
<dbReference type="GO" id="GO:0000118">
    <property type="term" value="C:histone deacetylase complex"/>
    <property type="evidence" value="ECO:0007669"/>
    <property type="project" value="TreeGrafter"/>
</dbReference>
<dbReference type="PROSITE" id="PS51184">
    <property type="entry name" value="JMJC"/>
    <property type="match status" value="1"/>
</dbReference>
<gene>
    <name evidence="7" type="ORF">CCAM_LOCUS19267</name>
</gene>
<evidence type="ECO:0000256" key="2">
    <source>
        <dbReference type="ARBA" id="ARBA00006801"/>
    </source>
</evidence>
<feature type="compositionally biased region" description="Basic and acidic residues" evidence="5">
    <location>
        <begin position="529"/>
        <end position="539"/>
    </location>
</feature>
<feature type="region of interest" description="Disordered" evidence="5">
    <location>
        <begin position="490"/>
        <end position="539"/>
    </location>
</feature>
<keyword evidence="4" id="KW-0539">Nucleus</keyword>
<feature type="domain" description="JmjC" evidence="6">
    <location>
        <begin position="393"/>
        <end position="607"/>
    </location>
</feature>
<dbReference type="InterPro" id="IPR045109">
    <property type="entry name" value="LSDs-like"/>
</dbReference>
<dbReference type="SMART" id="SM00558">
    <property type="entry name" value="JmjC"/>
    <property type="match status" value="1"/>
</dbReference>
<evidence type="ECO:0000256" key="5">
    <source>
        <dbReference type="SAM" id="MobiDB-lite"/>
    </source>
</evidence>
<evidence type="ECO:0000313" key="8">
    <source>
        <dbReference type="Proteomes" id="UP000595140"/>
    </source>
</evidence>
<keyword evidence="8" id="KW-1185">Reference proteome</keyword>
<organism evidence="7 8">
    <name type="scientific">Cuscuta campestris</name>
    <dbReference type="NCBI Taxonomy" id="132261"/>
    <lineage>
        <taxon>Eukaryota</taxon>
        <taxon>Viridiplantae</taxon>
        <taxon>Streptophyta</taxon>
        <taxon>Embryophyta</taxon>
        <taxon>Tracheophyta</taxon>
        <taxon>Spermatophyta</taxon>
        <taxon>Magnoliopsida</taxon>
        <taxon>eudicotyledons</taxon>
        <taxon>Gunneridae</taxon>
        <taxon>Pentapetalae</taxon>
        <taxon>asterids</taxon>
        <taxon>lamiids</taxon>
        <taxon>Solanales</taxon>
        <taxon>Convolvulaceae</taxon>
        <taxon>Cuscuteae</taxon>
        <taxon>Cuscuta</taxon>
        <taxon>Cuscuta subgen. Grammica</taxon>
        <taxon>Cuscuta sect. Cleistogrammica</taxon>
    </lineage>
</organism>
<keyword evidence="3" id="KW-0479">Metal-binding</keyword>
<dbReference type="AlphaFoldDB" id="A0A484LM58"/>
<dbReference type="InterPro" id="IPR003347">
    <property type="entry name" value="JmjC_dom"/>
</dbReference>
<dbReference type="SUPFAM" id="SSF51197">
    <property type="entry name" value="Clavaminate synthase-like"/>
    <property type="match status" value="1"/>
</dbReference>
<name>A0A484LM58_9ASTE</name>
<sequence length="607" mass="68933">MREDEVAECCPVCRDNCNCKACLRLDVPLKLKNPKPDVSDDERVQYAKFMLQTLLPYLKQINSEQIREKEVEAKIHGLPLEDLLIKSAVCAVNERVYCDNCRTSIFDFHRSCPKCSSDLCLMCCRELRNGDLKAGREKVVVQYVDNGFPYLHGGEAKRAKITSVTKDDIRLLSKWKVMKNGNISCNCGDGILELKSIFHDNWISELVMRAEDAIRSLNLGEANTNAVQYCSCLTSTGEQDLSGEKSIKSSSRKDCSDNFLYSPKAKDIVHEDLMHFQQHWVKGEPVIVRNTLETGSGLSWEPFVMWRAFRQITYQKCGKRLDVPTIECLDWHEVIINIHEFFNGYSKGRFDSCMWPEMLILKDYPPSTEFEKVLPRHAFEFIHILPFKEYTHPRLGPLNLATTLPVESLKPDLGPMTYIAYGTTQELGRGDSVTKLHCDMSDVVNILTHNAKVSITHDQQREIDKLKLKHYAQDQREIFNVNQAYQSAEKDLHAGSSSEGVGKKHGSVESSDPPRQDNYGVDPGLVKPESPRVSEKTSKDSNIVDGCIIGSAGTSSSSHSKLLEVADGGALWDIFRREDVPKLSEYLKRHFKEFRHIHCNPVPQRDL</sequence>
<comment type="similarity">
    <text evidence="2">Belongs to the JARID1 histone demethylase family.</text>
</comment>
<dbReference type="Gene3D" id="2.60.120.650">
    <property type="entry name" value="Cupin"/>
    <property type="match status" value="1"/>
</dbReference>
<proteinExistence type="inferred from homology"/>
<dbReference type="PANTHER" id="PTHR12549">
    <property type="entry name" value="JMJC DOMAIN-CONTAINING HISTONE DEMETHYLATION PROTEIN"/>
    <property type="match status" value="1"/>
</dbReference>
<dbReference type="GO" id="GO:0031490">
    <property type="term" value="F:chromatin DNA binding"/>
    <property type="evidence" value="ECO:0007669"/>
    <property type="project" value="TreeGrafter"/>
</dbReference>